<keyword evidence="2" id="KW-0067">ATP-binding</keyword>
<dbReference type="PANTHER" id="PTHR43788:SF6">
    <property type="entry name" value="DNA HELICASE B"/>
    <property type="match status" value="1"/>
</dbReference>
<feature type="region of interest" description="Disordered" evidence="3">
    <location>
        <begin position="1171"/>
        <end position="1195"/>
    </location>
</feature>
<dbReference type="SUPFAM" id="SSF52540">
    <property type="entry name" value="P-loop containing nucleoside triphosphate hydrolases"/>
    <property type="match status" value="2"/>
</dbReference>
<evidence type="ECO:0000313" key="5">
    <source>
        <dbReference type="EMBL" id="GAA3598509.1"/>
    </source>
</evidence>
<dbReference type="InterPro" id="IPR003593">
    <property type="entry name" value="AAA+_ATPase"/>
</dbReference>
<dbReference type="InterPro" id="IPR050534">
    <property type="entry name" value="Coronavir_polyprotein_1ab"/>
</dbReference>
<name>A0ABP6Z4H8_9ACTN</name>
<evidence type="ECO:0000256" key="3">
    <source>
        <dbReference type="SAM" id="MobiDB-lite"/>
    </source>
</evidence>
<keyword evidence="1" id="KW-0547">Nucleotide-binding</keyword>
<dbReference type="InterPro" id="IPR027417">
    <property type="entry name" value="P-loop_NTPase"/>
</dbReference>
<accession>A0ABP6Z4H8</accession>
<sequence>MLSIHRLTAGDGYKYLLKNVATGDVDRRMATPLTAYYAAAGYPVGRWAGAGLANLGDGRLAPGSEVTEPQMEALFGRAQDPLTGRHLGRPYRIYPRVSQRVAERVAALDDDLTSTDRDLAVAQIHREESRRRTMQAVAGYDITFSPAKSVSALWATADVGVQEQIASAHYQAIDDVLHLLEEQTAYTRTGVDGVAQHKAKGLIAAAFDHWDSRSGDPQLHTHLVVANRVQAPDGQWRTLDGRVLFSAAVAMSEVHNVLLADQLNNRIGTIWDLRERGPRRNPAFEIDGIPDELIKEFSSRTEQIEQNLQALLLERNTGLGAPTRSEMYVLRQQATLMNRPAKLAARPLATLMQEWSKRAEQVLPGQVESIIRQSMNRPDQRPMVTADLGAETINAYGASVVLALQLKRSTWTRWNVIAEAARQTRLLHMRETESRMALLLRITESAEQHSISLSAPELVPSAELRSDGESIFTVHNGQVYTSPAVLGAESVLLDLASDKLAPAVRLGAAPASLAVDKAAVLRRVMESGQRVEAVVGPAGTGKTTLLAELRTRWEAEYGNGSVLALAPSAAAAMVLADSLNLPADNVAKWVHEAVGIGADQRHRWIAETEAAANLAAQSGRRRRAQGLLAKAAGARSEQDRWSFRPNQLVIVDEASMIGTMELATMAREAHRVGAKLLLVGDDAQLGAIDTGGAFRLLVQETNAAQLSEVWRFKNAWERDASLALRAGDLRVIDAYDNHDRLMHGGSDEVETAAYEAWSSDQRSGRTSLLIAGDNATVIRLNTRARLDRIEAGEVEADGVVLHDGTHAGTRDKIVTRLNTRRLKVSKDSFVRNGAIWTVIRRWTDGSLTVQDDKSETITLPADYVRESVELAYATTAHRAQGTTVDTAHLLVNDQMTRALLYVGMTRGRHSNRAYITTHESTADMHEPINEQSMQDVLEAVLNQDGIEHSAHEVMRTELDNATRLDRLIPIHEYLCQIATGQRYQTILTTSALDEADQAAIKASPAYGPLLAALRRAEAIGLNGETTLRTAITQSSLTNANDPAAVLHARVERLTTRAERRTNTTPPLIAGLVLPATNITDPQFAAPLHELESLITQRANWLADKATPDSPPWLHALKDNLKHLSLETRRQHIRDIAAFRERYQVAAHQPLGTPPSMRSYQRSRDYARLQTALLTPEETRSDRPESAPSPVAEIGG</sequence>
<dbReference type="RefSeq" id="WP_344850183.1">
    <property type="nucleotide sequence ID" value="NZ_BAABAA010000022.1"/>
</dbReference>
<organism evidence="5 6">
    <name type="scientific">Kribbella ginsengisoli</name>
    <dbReference type="NCBI Taxonomy" id="363865"/>
    <lineage>
        <taxon>Bacteria</taxon>
        <taxon>Bacillati</taxon>
        <taxon>Actinomycetota</taxon>
        <taxon>Actinomycetes</taxon>
        <taxon>Propionibacteriales</taxon>
        <taxon>Kribbellaceae</taxon>
        <taxon>Kribbella</taxon>
    </lineage>
</organism>
<evidence type="ECO:0000259" key="4">
    <source>
        <dbReference type="SMART" id="SM00382"/>
    </source>
</evidence>
<dbReference type="SUPFAM" id="SSF55464">
    <property type="entry name" value="Origin of replication-binding domain, RBD-like"/>
    <property type="match status" value="1"/>
</dbReference>
<dbReference type="Gene3D" id="3.40.50.300">
    <property type="entry name" value="P-loop containing nucleotide triphosphate hydrolases"/>
    <property type="match status" value="2"/>
</dbReference>
<evidence type="ECO:0000313" key="6">
    <source>
        <dbReference type="Proteomes" id="UP001501222"/>
    </source>
</evidence>
<proteinExistence type="predicted"/>
<dbReference type="InterPro" id="IPR014862">
    <property type="entry name" value="TrwC"/>
</dbReference>
<protein>
    <recommendedName>
        <fullName evidence="4">AAA+ ATPase domain-containing protein</fullName>
    </recommendedName>
</protein>
<keyword evidence="6" id="KW-1185">Reference proteome</keyword>
<evidence type="ECO:0000256" key="2">
    <source>
        <dbReference type="ARBA" id="ARBA00022840"/>
    </source>
</evidence>
<dbReference type="EMBL" id="BAABAA010000022">
    <property type="protein sequence ID" value="GAA3598509.1"/>
    <property type="molecule type" value="Genomic_DNA"/>
</dbReference>
<dbReference type="SMART" id="SM00382">
    <property type="entry name" value="AAA"/>
    <property type="match status" value="1"/>
</dbReference>
<gene>
    <name evidence="5" type="ORF">GCM10022235_82880</name>
</gene>
<feature type="domain" description="AAA+ ATPase" evidence="4">
    <location>
        <begin position="528"/>
        <end position="796"/>
    </location>
</feature>
<reference evidence="6" key="1">
    <citation type="journal article" date="2019" name="Int. J. Syst. Evol. Microbiol.">
        <title>The Global Catalogue of Microorganisms (GCM) 10K type strain sequencing project: providing services to taxonomists for standard genome sequencing and annotation.</title>
        <authorList>
            <consortium name="The Broad Institute Genomics Platform"/>
            <consortium name="The Broad Institute Genome Sequencing Center for Infectious Disease"/>
            <person name="Wu L."/>
            <person name="Ma J."/>
        </authorList>
    </citation>
    <scope>NUCLEOTIDE SEQUENCE [LARGE SCALE GENOMIC DNA]</scope>
    <source>
        <strain evidence="6">JCM 16928</strain>
    </source>
</reference>
<dbReference type="PANTHER" id="PTHR43788">
    <property type="entry name" value="DNA2/NAM7 HELICASE FAMILY MEMBER"/>
    <property type="match status" value="1"/>
</dbReference>
<evidence type="ECO:0000256" key="1">
    <source>
        <dbReference type="ARBA" id="ARBA00022741"/>
    </source>
</evidence>
<dbReference type="Pfam" id="PF13604">
    <property type="entry name" value="AAA_30"/>
    <property type="match status" value="1"/>
</dbReference>
<dbReference type="Proteomes" id="UP001501222">
    <property type="component" value="Unassembled WGS sequence"/>
</dbReference>
<dbReference type="Pfam" id="PF08751">
    <property type="entry name" value="TrwC"/>
    <property type="match status" value="1"/>
</dbReference>
<comment type="caution">
    <text evidence="5">The sequence shown here is derived from an EMBL/GenBank/DDBJ whole genome shotgun (WGS) entry which is preliminary data.</text>
</comment>
<dbReference type="NCBIfam" id="NF041492">
    <property type="entry name" value="MobF"/>
    <property type="match status" value="1"/>
</dbReference>
<dbReference type="CDD" id="cd18809">
    <property type="entry name" value="SF1_C_RecD"/>
    <property type="match status" value="1"/>
</dbReference>